<evidence type="ECO:0000313" key="2">
    <source>
        <dbReference type="Proteomes" id="UP000015106"/>
    </source>
</evidence>
<accession>A0A8R7UZW9</accession>
<keyword evidence="2" id="KW-1185">Reference proteome</keyword>
<proteinExistence type="predicted"/>
<dbReference type="Proteomes" id="UP000015106">
    <property type="component" value="Chromosome 7"/>
</dbReference>
<reference evidence="2" key="1">
    <citation type="journal article" date="2013" name="Nature">
        <title>Draft genome of the wheat A-genome progenitor Triticum urartu.</title>
        <authorList>
            <person name="Ling H.Q."/>
            <person name="Zhao S."/>
            <person name="Liu D."/>
            <person name="Wang J."/>
            <person name="Sun H."/>
            <person name="Zhang C."/>
            <person name="Fan H."/>
            <person name="Li D."/>
            <person name="Dong L."/>
            <person name="Tao Y."/>
            <person name="Gao C."/>
            <person name="Wu H."/>
            <person name="Li Y."/>
            <person name="Cui Y."/>
            <person name="Guo X."/>
            <person name="Zheng S."/>
            <person name="Wang B."/>
            <person name="Yu K."/>
            <person name="Liang Q."/>
            <person name="Yang W."/>
            <person name="Lou X."/>
            <person name="Chen J."/>
            <person name="Feng M."/>
            <person name="Jian J."/>
            <person name="Zhang X."/>
            <person name="Luo G."/>
            <person name="Jiang Y."/>
            <person name="Liu J."/>
            <person name="Wang Z."/>
            <person name="Sha Y."/>
            <person name="Zhang B."/>
            <person name="Wu H."/>
            <person name="Tang D."/>
            <person name="Shen Q."/>
            <person name="Xue P."/>
            <person name="Zou S."/>
            <person name="Wang X."/>
            <person name="Liu X."/>
            <person name="Wang F."/>
            <person name="Yang Y."/>
            <person name="An X."/>
            <person name="Dong Z."/>
            <person name="Zhang K."/>
            <person name="Zhang X."/>
            <person name="Luo M.C."/>
            <person name="Dvorak J."/>
            <person name="Tong Y."/>
            <person name="Wang J."/>
            <person name="Yang H."/>
            <person name="Li Z."/>
            <person name="Wang D."/>
            <person name="Zhang A."/>
            <person name="Wang J."/>
        </authorList>
    </citation>
    <scope>NUCLEOTIDE SEQUENCE</scope>
    <source>
        <strain evidence="2">cv. G1812</strain>
    </source>
</reference>
<reference evidence="1" key="3">
    <citation type="submission" date="2022-06" db="UniProtKB">
        <authorList>
            <consortium name="EnsemblPlants"/>
        </authorList>
    </citation>
    <scope>IDENTIFICATION</scope>
</reference>
<protein>
    <submittedName>
        <fullName evidence="1">Uncharacterized protein</fullName>
    </submittedName>
</protein>
<dbReference type="AlphaFoldDB" id="A0A8R7UZW9"/>
<name>A0A8R7UZW9_TRIUA</name>
<organism evidence="1 2">
    <name type="scientific">Triticum urartu</name>
    <name type="common">Red wild einkorn</name>
    <name type="synonym">Crithodium urartu</name>
    <dbReference type="NCBI Taxonomy" id="4572"/>
    <lineage>
        <taxon>Eukaryota</taxon>
        <taxon>Viridiplantae</taxon>
        <taxon>Streptophyta</taxon>
        <taxon>Embryophyta</taxon>
        <taxon>Tracheophyta</taxon>
        <taxon>Spermatophyta</taxon>
        <taxon>Magnoliopsida</taxon>
        <taxon>Liliopsida</taxon>
        <taxon>Poales</taxon>
        <taxon>Poaceae</taxon>
        <taxon>BOP clade</taxon>
        <taxon>Pooideae</taxon>
        <taxon>Triticodae</taxon>
        <taxon>Triticeae</taxon>
        <taxon>Triticinae</taxon>
        <taxon>Triticum</taxon>
    </lineage>
</organism>
<evidence type="ECO:0000313" key="1">
    <source>
        <dbReference type="EnsemblPlants" id="TuG1812G0700002065.01.T04.cds349375"/>
    </source>
</evidence>
<dbReference type="EnsemblPlants" id="TuG1812G0700002065.01.T04">
    <property type="protein sequence ID" value="TuG1812G0700002065.01.T04.cds349375"/>
    <property type="gene ID" value="TuG1812G0700002065.01"/>
</dbReference>
<dbReference type="Gramene" id="TuG1812G0700002065.01.T04">
    <property type="protein sequence ID" value="TuG1812G0700002065.01.T04.cds349375"/>
    <property type="gene ID" value="TuG1812G0700002065.01"/>
</dbReference>
<sequence>MPMEMVNTLLWLDVKPVEQMAKPISEAGPKKNIITCFGSCLKKKQHCRNIYDLKPKVTIKILLWFINWLA</sequence>
<reference evidence="1" key="2">
    <citation type="submission" date="2018-03" db="EMBL/GenBank/DDBJ databases">
        <title>The Triticum urartu genome reveals the dynamic nature of wheat genome evolution.</title>
        <authorList>
            <person name="Ling H."/>
            <person name="Ma B."/>
            <person name="Shi X."/>
            <person name="Liu H."/>
            <person name="Dong L."/>
            <person name="Sun H."/>
            <person name="Cao Y."/>
            <person name="Gao Q."/>
            <person name="Zheng S."/>
            <person name="Li Y."/>
            <person name="Yu Y."/>
            <person name="Du H."/>
            <person name="Qi M."/>
            <person name="Li Y."/>
            <person name="Yu H."/>
            <person name="Cui Y."/>
            <person name="Wang N."/>
            <person name="Chen C."/>
            <person name="Wu H."/>
            <person name="Zhao Y."/>
            <person name="Zhang J."/>
            <person name="Li Y."/>
            <person name="Zhou W."/>
            <person name="Zhang B."/>
            <person name="Hu W."/>
            <person name="Eijk M."/>
            <person name="Tang J."/>
            <person name="Witsenboer H."/>
            <person name="Zhao S."/>
            <person name="Li Z."/>
            <person name="Zhang A."/>
            <person name="Wang D."/>
            <person name="Liang C."/>
        </authorList>
    </citation>
    <scope>NUCLEOTIDE SEQUENCE [LARGE SCALE GENOMIC DNA]</scope>
    <source>
        <strain evidence="1">cv. G1812</strain>
    </source>
</reference>